<feature type="transmembrane region" description="Helical" evidence="1">
    <location>
        <begin position="380"/>
        <end position="398"/>
    </location>
</feature>
<dbReference type="EMBL" id="WHNW01000009">
    <property type="protein sequence ID" value="MPV86655.1"/>
    <property type="molecule type" value="Genomic_DNA"/>
</dbReference>
<name>A0A6N7EYM3_9GAMM</name>
<dbReference type="AlphaFoldDB" id="A0A6N7EYM3"/>
<dbReference type="InParanoid" id="A0A6N7EYM3"/>
<feature type="transmembrane region" description="Helical" evidence="1">
    <location>
        <begin position="242"/>
        <end position="259"/>
    </location>
</feature>
<comment type="caution">
    <text evidence="2">The sequence shown here is derived from an EMBL/GenBank/DDBJ whole genome shotgun (WGS) entry which is preliminary data.</text>
</comment>
<evidence type="ECO:0000313" key="2">
    <source>
        <dbReference type="EMBL" id="MPV86655.1"/>
    </source>
</evidence>
<protein>
    <submittedName>
        <fullName evidence="2">Uncharacterized protein</fullName>
    </submittedName>
</protein>
<gene>
    <name evidence="2" type="ORF">GCU85_07945</name>
</gene>
<evidence type="ECO:0000256" key="1">
    <source>
        <dbReference type="SAM" id="Phobius"/>
    </source>
</evidence>
<evidence type="ECO:0000313" key="3">
    <source>
        <dbReference type="Proteomes" id="UP000471298"/>
    </source>
</evidence>
<reference evidence="2 3" key="1">
    <citation type="submission" date="2019-10" db="EMBL/GenBank/DDBJ databases">
        <title>Cardiobacteriales fam. a chemoheterotrophic member of the order Cardiobacteriales, and proposal of Cardiobacteriales fam. nov.</title>
        <authorList>
            <person name="Wang C."/>
        </authorList>
    </citation>
    <scope>NUCLEOTIDE SEQUENCE [LARGE SCALE GENOMIC DNA]</scope>
    <source>
        <strain evidence="2 3">ML27</strain>
    </source>
</reference>
<proteinExistence type="predicted"/>
<sequence length="400" mass="45162">MLSELDGFKFPNHLVEDGEKIWVVDTNHHQIVALGVKNRQLSRTGDVVSLSDYSGMESAHEWPSIAYLDDHQRWWVMVNDSGMAHPGFYRLNKDKTTTRFASQLNDASAMLVHDQKLYVGQYPENKVWVFDMQAGDGQAVTSQALSTLNQRIDDEISSQKTKMWSIIAAISVLGIGLLAFAVYGSKPIAAVQSGALARKNKRIFSSRIDVDLSQSAGEITQKIVWIPHSKKATQKLKLAKRISYFVPLCIFIGLGSVFFRNESEKEIPLVFWPMVVLALCVVPLASYAINKIMNRELGVFNGALLIRQGKIAQAVRLYGKDIVYTNNALYAKGEYLMWQNPQYTIYDKAAFEQYAVPVLQQGRKVSDWKLYGLRLKDGDVFAVINLLGVCFLVWLAWYSY</sequence>
<accession>A0A6N7EYM3</accession>
<keyword evidence="1" id="KW-0472">Membrane</keyword>
<keyword evidence="3" id="KW-1185">Reference proteome</keyword>
<feature type="transmembrane region" description="Helical" evidence="1">
    <location>
        <begin position="271"/>
        <end position="289"/>
    </location>
</feature>
<keyword evidence="1" id="KW-1133">Transmembrane helix</keyword>
<dbReference type="SUPFAM" id="SSF63825">
    <property type="entry name" value="YWTD domain"/>
    <property type="match status" value="1"/>
</dbReference>
<feature type="transmembrane region" description="Helical" evidence="1">
    <location>
        <begin position="163"/>
        <end position="183"/>
    </location>
</feature>
<dbReference type="Proteomes" id="UP000471298">
    <property type="component" value="Unassembled WGS sequence"/>
</dbReference>
<organism evidence="2 3">
    <name type="scientific">Ostreibacterium oceani</name>
    <dbReference type="NCBI Taxonomy" id="2654998"/>
    <lineage>
        <taxon>Bacteria</taxon>
        <taxon>Pseudomonadati</taxon>
        <taxon>Pseudomonadota</taxon>
        <taxon>Gammaproteobacteria</taxon>
        <taxon>Cardiobacteriales</taxon>
        <taxon>Ostreibacteriaceae</taxon>
        <taxon>Ostreibacterium</taxon>
    </lineage>
</organism>
<keyword evidence="1" id="KW-0812">Transmembrane</keyword>